<dbReference type="InterPro" id="IPR001304">
    <property type="entry name" value="C-type_lectin-like"/>
</dbReference>
<dbReference type="Pfam" id="PF00059">
    <property type="entry name" value="Lectin_C"/>
    <property type="match status" value="1"/>
</dbReference>
<protein>
    <recommendedName>
        <fullName evidence="3">C-type lectin domain-containing protein</fullName>
    </recommendedName>
</protein>
<dbReference type="SUPFAM" id="SSF56436">
    <property type="entry name" value="C-type lectin-like"/>
    <property type="match status" value="1"/>
</dbReference>
<dbReference type="InterPro" id="IPR018378">
    <property type="entry name" value="C-type_lectin_CS"/>
</dbReference>
<comment type="caution">
    <text evidence="4">The sequence shown here is derived from an EMBL/GenBank/DDBJ whole genome shotgun (WGS) entry which is preliminary data.</text>
</comment>
<evidence type="ECO:0000313" key="4">
    <source>
        <dbReference type="EMBL" id="KAL0961623.1"/>
    </source>
</evidence>
<dbReference type="PANTHER" id="PTHR22803">
    <property type="entry name" value="MANNOSE, PHOSPHOLIPASE, LECTIN RECEPTOR RELATED"/>
    <property type="match status" value="1"/>
</dbReference>
<evidence type="ECO:0000256" key="2">
    <source>
        <dbReference type="SAM" id="Phobius"/>
    </source>
</evidence>
<keyword evidence="2" id="KW-0812">Transmembrane</keyword>
<dbReference type="InterPro" id="IPR016186">
    <property type="entry name" value="C-type_lectin-like/link_sf"/>
</dbReference>
<dbReference type="InterPro" id="IPR050111">
    <property type="entry name" value="C-type_lectin/snaclec_domain"/>
</dbReference>
<reference evidence="4 5" key="1">
    <citation type="submission" date="2024-06" db="EMBL/GenBank/DDBJ databases">
        <authorList>
            <person name="Pan Q."/>
            <person name="Wen M."/>
            <person name="Jouanno E."/>
            <person name="Zahm M."/>
            <person name="Klopp C."/>
            <person name="Cabau C."/>
            <person name="Louis A."/>
            <person name="Berthelot C."/>
            <person name="Parey E."/>
            <person name="Roest Crollius H."/>
            <person name="Montfort J."/>
            <person name="Robinson-Rechavi M."/>
            <person name="Bouchez O."/>
            <person name="Lampietro C."/>
            <person name="Lopez Roques C."/>
            <person name="Donnadieu C."/>
            <person name="Postlethwait J."/>
            <person name="Bobe J."/>
            <person name="Verreycken H."/>
            <person name="Guiguen Y."/>
        </authorList>
    </citation>
    <scope>NUCLEOTIDE SEQUENCE [LARGE SCALE GENOMIC DNA]</scope>
    <source>
        <strain evidence="4">Up_M1</strain>
        <tissue evidence="4">Testis</tissue>
    </source>
</reference>
<name>A0ABD0VZD1_UMBPY</name>
<accession>A0ABD0VZD1</accession>
<dbReference type="SMART" id="SM00034">
    <property type="entry name" value="CLECT"/>
    <property type="match status" value="1"/>
</dbReference>
<dbReference type="AlphaFoldDB" id="A0ABD0VZD1"/>
<organism evidence="4 5">
    <name type="scientific">Umbra pygmaea</name>
    <name type="common">Eastern mudminnow</name>
    <dbReference type="NCBI Taxonomy" id="75934"/>
    <lineage>
        <taxon>Eukaryota</taxon>
        <taxon>Metazoa</taxon>
        <taxon>Chordata</taxon>
        <taxon>Craniata</taxon>
        <taxon>Vertebrata</taxon>
        <taxon>Euteleostomi</taxon>
        <taxon>Actinopterygii</taxon>
        <taxon>Neopterygii</taxon>
        <taxon>Teleostei</taxon>
        <taxon>Protacanthopterygii</taxon>
        <taxon>Esociformes</taxon>
        <taxon>Umbridae</taxon>
        <taxon>Umbra</taxon>
    </lineage>
</organism>
<evidence type="ECO:0000256" key="1">
    <source>
        <dbReference type="ARBA" id="ARBA00023157"/>
    </source>
</evidence>
<dbReference type="Gene3D" id="3.10.100.10">
    <property type="entry name" value="Mannose-Binding Protein A, subunit A"/>
    <property type="match status" value="1"/>
</dbReference>
<dbReference type="InterPro" id="IPR016187">
    <property type="entry name" value="CTDL_fold"/>
</dbReference>
<proteinExistence type="predicted"/>
<feature type="transmembrane region" description="Helical" evidence="2">
    <location>
        <begin position="20"/>
        <end position="43"/>
    </location>
</feature>
<feature type="domain" description="C-type lectin" evidence="3">
    <location>
        <begin position="92"/>
        <end position="205"/>
    </location>
</feature>
<dbReference type="PROSITE" id="PS00615">
    <property type="entry name" value="C_TYPE_LECTIN_1"/>
    <property type="match status" value="1"/>
</dbReference>
<dbReference type="Proteomes" id="UP001557470">
    <property type="component" value="Unassembled WGS sequence"/>
</dbReference>
<gene>
    <name evidence="4" type="ORF">UPYG_G00354000</name>
</gene>
<evidence type="ECO:0000313" key="5">
    <source>
        <dbReference type="Proteomes" id="UP001557470"/>
    </source>
</evidence>
<keyword evidence="2" id="KW-1133">Transmembrane helix</keyword>
<sequence length="212" mass="23924">MSAVDKISGKLQWWKRPAGVSAVCLGLLSVLLLTGIIGLVFYYEDTCHQFSTQSDQQASYNCLIKGDQTTERDQLKTRLRLCKPCPEGWLKFKNSCYFITSIKYNGNDGAKACNAMGGKDVIINSREEQLFIYGLKERVMIGIYKKHGSFYWVDGTPVTSTYWMDGEPNDYDDKEKCVEVIPTALNPLKSWNDVPCGKELVAVCEKKAPTEY</sequence>
<keyword evidence="1" id="KW-1015">Disulfide bond</keyword>
<dbReference type="EMBL" id="JAGEUA010000039">
    <property type="protein sequence ID" value="KAL0961623.1"/>
    <property type="molecule type" value="Genomic_DNA"/>
</dbReference>
<keyword evidence="5" id="KW-1185">Reference proteome</keyword>
<keyword evidence="2" id="KW-0472">Membrane</keyword>
<dbReference type="PROSITE" id="PS50041">
    <property type="entry name" value="C_TYPE_LECTIN_2"/>
    <property type="match status" value="1"/>
</dbReference>
<evidence type="ECO:0000259" key="3">
    <source>
        <dbReference type="PROSITE" id="PS50041"/>
    </source>
</evidence>